<sequence length="95" mass="10975">MTPLDQQIAAITDKVQQLLRQQAKLKKENERLQEELEACRNSEKTQVDMITQLEQRVAILKFAAGDLPEADKKEFDKVINSYIRDIDKVIAFLSQ</sequence>
<protein>
    <submittedName>
        <fullName evidence="2">Uncharacterized protein</fullName>
    </submittedName>
</protein>
<organism evidence="2 3">
    <name type="scientific">Cnuella takakiae</name>
    <dbReference type="NCBI Taxonomy" id="1302690"/>
    <lineage>
        <taxon>Bacteria</taxon>
        <taxon>Pseudomonadati</taxon>
        <taxon>Bacteroidota</taxon>
        <taxon>Chitinophagia</taxon>
        <taxon>Chitinophagales</taxon>
        <taxon>Chitinophagaceae</taxon>
        <taxon>Cnuella</taxon>
    </lineage>
</organism>
<proteinExistence type="predicted"/>
<evidence type="ECO:0000256" key="1">
    <source>
        <dbReference type="SAM" id="Coils"/>
    </source>
</evidence>
<accession>A0A1M4WNR7</accession>
<dbReference type="EMBL" id="FQUO01000003">
    <property type="protein sequence ID" value="SHE82858.1"/>
    <property type="molecule type" value="Genomic_DNA"/>
</dbReference>
<feature type="coiled-coil region" evidence="1">
    <location>
        <begin position="8"/>
        <end position="45"/>
    </location>
</feature>
<dbReference type="RefSeq" id="WP_073040530.1">
    <property type="nucleotide sequence ID" value="NZ_FQUO01000003.1"/>
</dbReference>
<dbReference type="STRING" id="1302690.BUE76_06970"/>
<name>A0A1M4WNR7_9BACT</name>
<dbReference type="Proteomes" id="UP000184368">
    <property type="component" value="Unassembled WGS sequence"/>
</dbReference>
<keyword evidence="1" id="KW-0175">Coiled coil</keyword>
<dbReference type="Gene3D" id="1.20.5.340">
    <property type="match status" value="1"/>
</dbReference>
<evidence type="ECO:0000313" key="2">
    <source>
        <dbReference type="EMBL" id="SHE82858.1"/>
    </source>
</evidence>
<dbReference type="OrthoDB" id="1467932at2"/>
<evidence type="ECO:0000313" key="3">
    <source>
        <dbReference type="Proteomes" id="UP000184368"/>
    </source>
</evidence>
<dbReference type="AlphaFoldDB" id="A0A1M4WNR7"/>
<keyword evidence="3" id="KW-1185">Reference proteome</keyword>
<gene>
    <name evidence="2" type="ORF">SAMN05444008_10386</name>
</gene>
<reference evidence="2 3" key="1">
    <citation type="submission" date="2016-11" db="EMBL/GenBank/DDBJ databases">
        <authorList>
            <person name="Jaros S."/>
            <person name="Januszkiewicz K."/>
            <person name="Wedrychowicz H."/>
        </authorList>
    </citation>
    <scope>NUCLEOTIDE SEQUENCE [LARGE SCALE GENOMIC DNA]</scope>
    <source>
        <strain evidence="2 3">DSM 26897</strain>
    </source>
</reference>